<dbReference type="PROSITE" id="PS51462">
    <property type="entry name" value="NUDIX"/>
    <property type="match status" value="1"/>
</dbReference>
<dbReference type="STRING" id="157733.AB986_10165"/>
<proteinExistence type="predicted"/>
<dbReference type="Gene3D" id="3.90.79.10">
    <property type="entry name" value="Nucleoside Triphosphate Pyrophosphohydrolase"/>
    <property type="match status" value="1"/>
</dbReference>
<evidence type="ECO:0000256" key="2">
    <source>
        <dbReference type="ARBA" id="ARBA00022801"/>
    </source>
</evidence>
<dbReference type="GO" id="GO:0016787">
    <property type="term" value="F:hydrolase activity"/>
    <property type="evidence" value="ECO:0007669"/>
    <property type="project" value="UniProtKB-KW"/>
</dbReference>
<evidence type="ECO:0000259" key="3">
    <source>
        <dbReference type="PROSITE" id="PS51462"/>
    </source>
</evidence>
<dbReference type="PANTHER" id="PTHR43046:SF14">
    <property type="entry name" value="MUTT_NUDIX FAMILY PROTEIN"/>
    <property type="match status" value="1"/>
</dbReference>
<sequence>MQTISATLLSMVILHNEETDEILLLNRPPEAGFPGFIGPGGKIELSESFAEGAARELHEETGFTVDPSDLTFKGVDEFILRDEMYRYIVFNYVATSFSGELLINPPEGELSWVKRQSVNELPMQEWFKSRLPKFFEEGTFEVSIEYERGNKVPLKETTRKLG</sequence>
<organism evidence="4 5">
    <name type="scientific">Guptibacillus hwajinpoensis</name>
    <dbReference type="NCBI Taxonomy" id="208199"/>
    <lineage>
        <taxon>Bacteria</taxon>
        <taxon>Bacillati</taxon>
        <taxon>Bacillota</taxon>
        <taxon>Bacilli</taxon>
        <taxon>Bacillales</taxon>
        <taxon>Guptibacillaceae</taxon>
        <taxon>Guptibacillus</taxon>
    </lineage>
</organism>
<dbReference type="SUPFAM" id="SSF55811">
    <property type="entry name" value="Nudix"/>
    <property type="match status" value="1"/>
</dbReference>
<comment type="cofactor">
    <cofactor evidence="1">
        <name>Mg(2+)</name>
        <dbReference type="ChEBI" id="CHEBI:18420"/>
    </cofactor>
</comment>
<dbReference type="InterPro" id="IPR000086">
    <property type="entry name" value="NUDIX_hydrolase_dom"/>
</dbReference>
<evidence type="ECO:0000256" key="1">
    <source>
        <dbReference type="ARBA" id="ARBA00001946"/>
    </source>
</evidence>
<evidence type="ECO:0000313" key="5">
    <source>
        <dbReference type="Proteomes" id="UP000035996"/>
    </source>
</evidence>
<dbReference type="Proteomes" id="UP000035996">
    <property type="component" value="Unassembled WGS sequence"/>
</dbReference>
<dbReference type="InterPro" id="IPR020084">
    <property type="entry name" value="NUDIX_hydrolase_CS"/>
</dbReference>
<comment type="caution">
    <text evidence="4">The sequence shown here is derived from an EMBL/GenBank/DDBJ whole genome shotgun (WGS) entry which is preliminary data.</text>
</comment>
<accession>A0A0J6CT85</accession>
<dbReference type="PROSITE" id="PS00893">
    <property type="entry name" value="NUDIX_BOX"/>
    <property type="match status" value="1"/>
</dbReference>
<protein>
    <submittedName>
        <fullName evidence="4">DNA mismatch repair protein MutT</fullName>
    </submittedName>
</protein>
<dbReference type="PANTHER" id="PTHR43046">
    <property type="entry name" value="GDP-MANNOSE MANNOSYL HYDROLASE"/>
    <property type="match status" value="1"/>
</dbReference>
<keyword evidence="5" id="KW-1185">Reference proteome</keyword>
<reference evidence="4" key="1">
    <citation type="submission" date="2015-06" db="EMBL/GenBank/DDBJ databases">
        <authorList>
            <person name="Liu B."/>
            <person name="Wang J."/>
            <person name="Zhu Y."/>
            <person name="Liu G."/>
            <person name="Chen Q."/>
            <person name="Zheng C."/>
            <person name="Che J."/>
            <person name="Ge C."/>
            <person name="Shi H."/>
            <person name="Pan Z."/>
            <person name="Liu X."/>
        </authorList>
    </citation>
    <scope>NUCLEOTIDE SEQUENCE [LARGE SCALE GENOMIC DNA]</scope>
    <source>
        <strain evidence="4">DSM 16346</strain>
    </source>
</reference>
<feature type="domain" description="Nudix hydrolase" evidence="3">
    <location>
        <begin position="5"/>
        <end position="135"/>
    </location>
</feature>
<dbReference type="AlphaFoldDB" id="A0A0J6CT85"/>
<dbReference type="RefSeq" id="WP_048310702.1">
    <property type="nucleotide sequence ID" value="NZ_CP119526.1"/>
</dbReference>
<name>A0A0J6CT85_9BACL</name>
<dbReference type="Pfam" id="PF00293">
    <property type="entry name" value="NUDIX"/>
    <property type="match status" value="1"/>
</dbReference>
<dbReference type="OrthoDB" id="9008185at2"/>
<dbReference type="EMBL" id="LELK01000001">
    <property type="protein sequence ID" value="KMM39531.1"/>
    <property type="molecule type" value="Genomic_DNA"/>
</dbReference>
<evidence type="ECO:0000313" key="4">
    <source>
        <dbReference type="EMBL" id="KMM39531.1"/>
    </source>
</evidence>
<dbReference type="InterPro" id="IPR015797">
    <property type="entry name" value="NUDIX_hydrolase-like_dom_sf"/>
</dbReference>
<gene>
    <name evidence="4" type="ORF">AB986_10165</name>
</gene>
<keyword evidence="2" id="KW-0378">Hydrolase</keyword>